<feature type="signal peptide" evidence="1">
    <location>
        <begin position="1"/>
        <end position="21"/>
    </location>
</feature>
<dbReference type="PANTHER" id="PTHR43640">
    <property type="entry name" value="OS07G0260300 PROTEIN"/>
    <property type="match status" value="1"/>
</dbReference>
<protein>
    <submittedName>
        <fullName evidence="3">Thioredoxin family protein</fullName>
    </submittedName>
</protein>
<accession>A0A975A133</accession>
<dbReference type="InterPro" id="IPR047262">
    <property type="entry name" value="PRX-like1"/>
</dbReference>
<keyword evidence="1" id="KW-0732">Signal</keyword>
<dbReference type="InterPro" id="IPR013766">
    <property type="entry name" value="Thioredoxin_domain"/>
</dbReference>
<dbReference type="CDD" id="cd02969">
    <property type="entry name" value="PRX_like1"/>
    <property type="match status" value="1"/>
</dbReference>
<dbReference type="PANTHER" id="PTHR43640:SF1">
    <property type="entry name" value="THIOREDOXIN-DEPENDENT PEROXIREDOXIN"/>
    <property type="match status" value="1"/>
</dbReference>
<dbReference type="Pfam" id="PF00578">
    <property type="entry name" value="AhpC-TSA"/>
    <property type="match status" value="1"/>
</dbReference>
<evidence type="ECO:0000313" key="3">
    <source>
        <dbReference type="EMBL" id="QSE98004.1"/>
    </source>
</evidence>
<dbReference type="GO" id="GO:0016491">
    <property type="term" value="F:oxidoreductase activity"/>
    <property type="evidence" value="ECO:0007669"/>
    <property type="project" value="InterPro"/>
</dbReference>
<feature type="domain" description="Thioredoxin" evidence="2">
    <location>
        <begin position="23"/>
        <end position="179"/>
    </location>
</feature>
<dbReference type="InterPro" id="IPR000866">
    <property type="entry name" value="AhpC/TSA"/>
</dbReference>
<dbReference type="PROSITE" id="PS51352">
    <property type="entry name" value="THIOREDOXIN_2"/>
    <property type="match status" value="1"/>
</dbReference>
<dbReference type="KEGG" id="fuv:JR347_02675"/>
<sequence length="199" mass="21815">MKSKLLLLSALVLFFAGAPKAGYELGADVEDFTLKNVDGKEITLSEYGEKGAIVIFDCNTCPYSKAYLERIKELDAMYAPKGYPVVAVNSNDPNKSPDDSFDKMVEYADENEYEHAYVYDADQSVAKAFGATNTPHVFIVQKNGEKLVLKYIGAIDNNTRDAEAADKKYVQDAVDALLEGKSPETAKTKAIGCTIKWAS</sequence>
<reference evidence="3" key="1">
    <citation type="submission" date="2021-02" db="EMBL/GenBank/DDBJ databases">
        <title>Fulvivirga sp. S481 isolated from sea water.</title>
        <authorList>
            <person name="Bae S.S."/>
            <person name="Baek K."/>
        </authorList>
    </citation>
    <scope>NUCLEOTIDE SEQUENCE</scope>
    <source>
        <strain evidence="3">S481</strain>
    </source>
</reference>
<dbReference type="Proteomes" id="UP000662783">
    <property type="component" value="Chromosome"/>
</dbReference>
<feature type="chain" id="PRO_5038007390" evidence="1">
    <location>
        <begin position="22"/>
        <end position="199"/>
    </location>
</feature>
<dbReference type="AlphaFoldDB" id="A0A975A133"/>
<keyword evidence="4" id="KW-1185">Reference proteome</keyword>
<dbReference type="RefSeq" id="WP_205722512.1">
    <property type="nucleotide sequence ID" value="NZ_CP070608.1"/>
</dbReference>
<evidence type="ECO:0000256" key="1">
    <source>
        <dbReference type="SAM" id="SignalP"/>
    </source>
</evidence>
<name>A0A975A133_9BACT</name>
<dbReference type="InterPro" id="IPR036249">
    <property type="entry name" value="Thioredoxin-like_sf"/>
</dbReference>
<dbReference type="SUPFAM" id="SSF52833">
    <property type="entry name" value="Thioredoxin-like"/>
    <property type="match status" value="1"/>
</dbReference>
<gene>
    <name evidence="3" type="ORF">JR347_02675</name>
</gene>
<evidence type="ECO:0000259" key="2">
    <source>
        <dbReference type="PROSITE" id="PS51352"/>
    </source>
</evidence>
<proteinExistence type="predicted"/>
<dbReference type="GO" id="GO:0016209">
    <property type="term" value="F:antioxidant activity"/>
    <property type="evidence" value="ECO:0007669"/>
    <property type="project" value="InterPro"/>
</dbReference>
<dbReference type="EMBL" id="CP070608">
    <property type="protein sequence ID" value="QSE98004.1"/>
    <property type="molecule type" value="Genomic_DNA"/>
</dbReference>
<dbReference type="Gene3D" id="3.40.30.10">
    <property type="entry name" value="Glutaredoxin"/>
    <property type="match status" value="1"/>
</dbReference>
<evidence type="ECO:0000313" key="4">
    <source>
        <dbReference type="Proteomes" id="UP000662783"/>
    </source>
</evidence>
<organism evidence="3 4">
    <name type="scientific">Fulvivirga lutea</name>
    <dbReference type="NCBI Taxonomy" id="2810512"/>
    <lineage>
        <taxon>Bacteria</taxon>
        <taxon>Pseudomonadati</taxon>
        <taxon>Bacteroidota</taxon>
        <taxon>Cytophagia</taxon>
        <taxon>Cytophagales</taxon>
        <taxon>Fulvivirgaceae</taxon>
        <taxon>Fulvivirga</taxon>
    </lineage>
</organism>